<evidence type="ECO:0000256" key="1">
    <source>
        <dbReference type="ARBA" id="ARBA00004141"/>
    </source>
</evidence>
<evidence type="ECO:0000256" key="5">
    <source>
        <dbReference type="SAM" id="MobiDB-lite"/>
    </source>
</evidence>
<evidence type="ECO:0000313" key="8">
    <source>
        <dbReference type="Proteomes" id="UP001189429"/>
    </source>
</evidence>
<feature type="compositionally biased region" description="Low complexity" evidence="5">
    <location>
        <begin position="516"/>
        <end position="525"/>
    </location>
</feature>
<keyword evidence="4 6" id="KW-0472">Membrane</keyword>
<evidence type="ECO:0000256" key="4">
    <source>
        <dbReference type="ARBA" id="ARBA00023136"/>
    </source>
</evidence>
<keyword evidence="3 6" id="KW-1133">Transmembrane helix</keyword>
<feature type="transmembrane region" description="Helical" evidence="6">
    <location>
        <begin position="743"/>
        <end position="765"/>
    </location>
</feature>
<feature type="transmembrane region" description="Helical" evidence="6">
    <location>
        <begin position="702"/>
        <end position="723"/>
    </location>
</feature>
<dbReference type="EMBL" id="CAUYUJ010016238">
    <property type="protein sequence ID" value="CAK0863237.1"/>
    <property type="molecule type" value="Genomic_DNA"/>
</dbReference>
<feature type="compositionally biased region" description="Basic residues" evidence="5">
    <location>
        <begin position="526"/>
        <end position="535"/>
    </location>
</feature>
<sequence>MWINTELDPDAVRRIALRLGTALRVGVLDEQWGSQGSELVRVRRAGTQEGVEGLIIEFDHFGASDAYFEWYTRALGEQWGAEDCDEVLPDTEPGGGAPPGESPAEGSAAGGAEPPRSGMAASAPSGAWRPARRRPAAAALPELQAGDLGDGEDEGDDDFAEDLFELDNCETAELLQVRVGARHPRQDEEAGPEVTAKGAQATLAVRAIEKVGPGRQPKERRSSVEMAAGSHGLAVPAGSAPEIIRDRGAHFSRDPMGALGDLDWAAKLVEAEGLGYNGREVASGEECIAICQNLVTTGIFEPIDDDAILSLSGGQVFAGRIAETDLGTRAPSSSWIKMAVPATPTRWLSAVSPFQHPRRRMSVGRGPRGVNFADGCERGRDRPPPLAPRVLAQARAQRRLDDSNSEAMEPGAARRPRLHWLSWALQELTVRKDIIGSSFIGNSFSAQFASCPFAPLSARAQSMPRPGVAPRLRAGSAPAALALGPAFGGAGVGDPDLVRLIAQPRAASRRGADVGAGPRAPFRAQARPRSRPQTRLRTRSIRRGFPWKEQGRIDELEVGAAVNAVKWRPRSIIRFRSRYLRQLDSSAAAGALAAGRPGAGRRVDRGAAAHFELARRPQGSPLTVKNILAAAPYVVPQFSGKLKLSWDLQTTRQKLEPSVRAMPLAPLLAAAFAGEFCWRAAPPRRRPASGWRLNLRRSSLRYFFATRAVVIALCVANLANGMVEVVALVGVAGSRLGIRSLDPLAAIGVAIMVFNMGLGISVDALGQLTDTTDEKLVGLVKQAARRVVGPARVLGARARAMGSSWLAEVEVAPDQFVASATAVDHLAAKVRVAVLDAVPTIDECTVNVRSSVDRSRILASLATPQDLDERVRATLAEMPEVEVVRTMAHFVNFEPSVDVWVKMRQGRTMDECHSTATRARTLLLDSVRDLSSAEFHLVL</sequence>
<feature type="region of interest" description="Disordered" evidence="5">
    <location>
        <begin position="85"/>
        <end position="135"/>
    </location>
</feature>
<evidence type="ECO:0000256" key="6">
    <source>
        <dbReference type="SAM" id="Phobius"/>
    </source>
</evidence>
<comment type="subcellular location">
    <subcellularLocation>
        <location evidence="1">Membrane</location>
        <topology evidence="1">Multi-pass membrane protein</topology>
    </subcellularLocation>
</comment>
<comment type="caution">
    <text evidence="7">The sequence shown here is derived from an EMBL/GenBank/DDBJ whole genome shotgun (WGS) entry which is preliminary data.</text>
</comment>
<accession>A0ABN9UUT1</accession>
<dbReference type="SUPFAM" id="SSF161111">
    <property type="entry name" value="Cation efflux protein transmembrane domain-like"/>
    <property type="match status" value="1"/>
</dbReference>
<feature type="region of interest" description="Disordered" evidence="5">
    <location>
        <begin position="358"/>
        <end position="386"/>
    </location>
</feature>
<evidence type="ECO:0000256" key="2">
    <source>
        <dbReference type="ARBA" id="ARBA00022692"/>
    </source>
</evidence>
<feature type="region of interest" description="Disordered" evidence="5">
    <location>
        <begin position="208"/>
        <end position="232"/>
    </location>
</feature>
<proteinExistence type="predicted"/>
<feature type="region of interest" description="Disordered" evidence="5">
    <location>
        <begin position="509"/>
        <end position="535"/>
    </location>
</feature>
<keyword evidence="8" id="KW-1185">Reference proteome</keyword>
<evidence type="ECO:0000313" key="7">
    <source>
        <dbReference type="EMBL" id="CAK0863237.1"/>
    </source>
</evidence>
<evidence type="ECO:0000256" key="3">
    <source>
        <dbReference type="ARBA" id="ARBA00022989"/>
    </source>
</evidence>
<dbReference type="InterPro" id="IPR027469">
    <property type="entry name" value="Cation_efflux_TMD_sf"/>
</dbReference>
<feature type="compositionally biased region" description="Low complexity" evidence="5">
    <location>
        <begin position="102"/>
        <end position="129"/>
    </location>
</feature>
<feature type="region of interest" description="Disordered" evidence="5">
    <location>
        <begin position="181"/>
        <end position="200"/>
    </location>
</feature>
<reference evidence="7" key="1">
    <citation type="submission" date="2023-10" db="EMBL/GenBank/DDBJ databases">
        <authorList>
            <person name="Chen Y."/>
            <person name="Shah S."/>
            <person name="Dougan E. K."/>
            <person name="Thang M."/>
            <person name="Chan C."/>
        </authorList>
    </citation>
    <scope>NUCLEOTIDE SEQUENCE [LARGE SCALE GENOMIC DNA]</scope>
</reference>
<keyword evidence="2 6" id="KW-0812">Transmembrane</keyword>
<name>A0ABN9UUT1_9DINO</name>
<organism evidence="7 8">
    <name type="scientific">Prorocentrum cordatum</name>
    <dbReference type="NCBI Taxonomy" id="2364126"/>
    <lineage>
        <taxon>Eukaryota</taxon>
        <taxon>Sar</taxon>
        <taxon>Alveolata</taxon>
        <taxon>Dinophyceae</taxon>
        <taxon>Prorocentrales</taxon>
        <taxon>Prorocentraceae</taxon>
        <taxon>Prorocentrum</taxon>
    </lineage>
</organism>
<dbReference type="Proteomes" id="UP001189429">
    <property type="component" value="Unassembled WGS sequence"/>
</dbReference>
<protein>
    <submittedName>
        <fullName evidence="7">Uncharacterized protein</fullName>
    </submittedName>
</protein>
<gene>
    <name evidence="7" type="ORF">PCOR1329_LOCUS51433</name>
</gene>